<protein>
    <recommendedName>
        <fullName evidence="2">HNH nuclease domain-containing protein</fullName>
    </recommendedName>
</protein>
<reference evidence="1" key="1">
    <citation type="journal article" date="2015" name="Nature">
        <title>Complex archaea that bridge the gap between prokaryotes and eukaryotes.</title>
        <authorList>
            <person name="Spang A."/>
            <person name="Saw J.H."/>
            <person name="Jorgensen S.L."/>
            <person name="Zaremba-Niedzwiedzka K."/>
            <person name="Martijn J."/>
            <person name="Lind A.E."/>
            <person name="van Eijk R."/>
            <person name="Schleper C."/>
            <person name="Guy L."/>
            <person name="Ettema T.J."/>
        </authorList>
    </citation>
    <scope>NUCLEOTIDE SEQUENCE</scope>
</reference>
<dbReference type="AlphaFoldDB" id="A0A0F9PAD0"/>
<evidence type="ECO:0000313" key="1">
    <source>
        <dbReference type="EMBL" id="KKM90327.1"/>
    </source>
</evidence>
<accession>A0A0F9PAD0</accession>
<dbReference type="InterPro" id="IPR003615">
    <property type="entry name" value="HNH_nuc"/>
</dbReference>
<name>A0A0F9PAD0_9ZZZZ</name>
<sequence length="304" mass="35585">MKRLSYEFVKEQFEKEGYELLSKEYVNNHTKLGYICSEGHNHATTWNKFKGGVRCPHCSKYSRKYTIDEIKSAFEKEGYTLLSTKYKKAKDKLLCICSNGHAYKVSWYEWNGLGSRCAECAIDNRRKDFGIIEGSFVNGGYTLLTSKFEYRGGKQKLKYICNNGHKHSIRWDSWKAGNRCPSCFHARQSLITSGINHWNWRGGITPLVRAIRNDTKRSRWTQKVFRKDIYICQKCKNKKNNRLHAHHIIQFNSILSHYNITTIKEARACSLLYDINNGMTLCKKCHKWVHSNKNVKNNFIVKEV</sequence>
<dbReference type="CDD" id="cd00085">
    <property type="entry name" value="HNHc"/>
    <property type="match status" value="1"/>
</dbReference>
<evidence type="ECO:0008006" key="2">
    <source>
        <dbReference type="Google" id="ProtNLM"/>
    </source>
</evidence>
<proteinExistence type="predicted"/>
<comment type="caution">
    <text evidence="1">The sequence shown here is derived from an EMBL/GenBank/DDBJ whole genome shotgun (WGS) entry which is preliminary data.</text>
</comment>
<dbReference type="EMBL" id="LAZR01006686">
    <property type="protein sequence ID" value="KKM90327.1"/>
    <property type="molecule type" value="Genomic_DNA"/>
</dbReference>
<gene>
    <name evidence="1" type="ORF">LCGC14_1239770</name>
</gene>
<organism evidence="1">
    <name type="scientific">marine sediment metagenome</name>
    <dbReference type="NCBI Taxonomy" id="412755"/>
    <lineage>
        <taxon>unclassified sequences</taxon>
        <taxon>metagenomes</taxon>
        <taxon>ecological metagenomes</taxon>
    </lineage>
</organism>